<dbReference type="Proteomes" id="UP000580250">
    <property type="component" value="Unassembled WGS sequence"/>
</dbReference>
<sequence>MFSDKFSTPFYNHSFRLKLPTIIKSKEDIKIIYHYLNKLFNCSFERGNFRNFIFNPELIQLLFGNAKIPKQLYIQKCDIIINDYDNEDLFQFILNHLVGKILKVGLLSKEMEKYKDVLFKILTNGGNNFKQVKLKFHHSGRNLDFDMHVKMFCDQIVEYIATSNDCSKVVPFIVFDFSTSSSFQLSEKAEKVEIKQLNGVKYKNYQISNIHNSKVKFYFCYNECDIAISTFNVRIKIMKGEIREDEN</sequence>
<evidence type="ECO:0000313" key="1">
    <source>
        <dbReference type="EMBL" id="CAD2180301.1"/>
    </source>
</evidence>
<dbReference type="AlphaFoldDB" id="A0A6V7W1H8"/>
<gene>
    <name evidence="1" type="ORF">MENT_LOCUS32369</name>
</gene>
<accession>A0A6V7W1H8</accession>
<organism evidence="1 2">
    <name type="scientific">Meloidogyne enterolobii</name>
    <name type="common">Root-knot nematode worm</name>
    <name type="synonym">Meloidogyne mayaguensis</name>
    <dbReference type="NCBI Taxonomy" id="390850"/>
    <lineage>
        <taxon>Eukaryota</taxon>
        <taxon>Metazoa</taxon>
        <taxon>Ecdysozoa</taxon>
        <taxon>Nematoda</taxon>
        <taxon>Chromadorea</taxon>
        <taxon>Rhabditida</taxon>
        <taxon>Tylenchina</taxon>
        <taxon>Tylenchomorpha</taxon>
        <taxon>Tylenchoidea</taxon>
        <taxon>Meloidogynidae</taxon>
        <taxon>Meloidogyninae</taxon>
        <taxon>Meloidogyne</taxon>
    </lineage>
</organism>
<evidence type="ECO:0000313" key="2">
    <source>
        <dbReference type="Proteomes" id="UP000580250"/>
    </source>
</evidence>
<proteinExistence type="predicted"/>
<comment type="caution">
    <text evidence="1">The sequence shown here is derived from an EMBL/GenBank/DDBJ whole genome shotgun (WGS) entry which is preliminary data.</text>
</comment>
<protein>
    <submittedName>
        <fullName evidence="1">Uncharacterized protein</fullName>
    </submittedName>
</protein>
<name>A0A6V7W1H8_MELEN</name>
<dbReference type="EMBL" id="CAJEWN010000367">
    <property type="protein sequence ID" value="CAD2180301.1"/>
    <property type="molecule type" value="Genomic_DNA"/>
</dbReference>
<reference evidence="1 2" key="1">
    <citation type="submission" date="2020-08" db="EMBL/GenBank/DDBJ databases">
        <authorList>
            <person name="Koutsovoulos G."/>
            <person name="Danchin GJ E."/>
        </authorList>
    </citation>
    <scope>NUCLEOTIDE SEQUENCE [LARGE SCALE GENOMIC DNA]</scope>
</reference>